<accession>A0A3D2X7V9</accession>
<keyword evidence="2" id="KW-0472">Membrane</keyword>
<feature type="region of interest" description="Disordered" evidence="1">
    <location>
        <begin position="28"/>
        <end position="57"/>
    </location>
</feature>
<keyword evidence="2" id="KW-0812">Transmembrane</keyword>
<dbReference type="EMBL" id="DPVV01000425">
    <property type="protein sequence ID" value="HCL03219.1"/>
    <property type="molecule type" value="Genomic_DNA"/>
</dbReference>
<evidence type="ECO:0000313" key="4">
    <source>
        <dbReference type="Proteomes" id="UP000262969"/>
    </source>
</evidence>
<evidence type="ECO:0000256" key="1">
    <source>
        <dbReference type="SAM" id="MobiDB-lite"/>
    </source>
</evidence>
<feature type="transmembrane region" description="Helical" evidence="2">
    <location>
        <begin position="7"/>
        <end position="27"/>
    </location>
</feature>
<evidence type="ECO:0000313" key="3">
    <source>
        <dbReference type="EMBL" id="HCL03219.1"/>
    </source>
</evidence>
<proteinExistence type="predicted"/>
<gene>
    <name evidence="3" type="ORF">DHW61_12570</name>
</gene>
<reference evidence="3 4" key="1">
    <citation type="journal article" date="2018" name="Nat. Biotechnol.">
        <title>A standardized bacterial taxonomy based on genome phylogeny substantially revises the tree of life.</title>
        <authorList>
            <person name="Parks D.H."/>
            <person name="Chuvochina M."/>
            <person name="Waite D.W."/>
            <person name="Rinke C."/>
            <person name="Skarshewski A."/>
            <person name="Chaumeil P.A."/>
            <person name="Hugenholtz P."/>
        </authorList>
    </citation>
    <scope>NUCLEOTIDE SEQUENCE [LARGE SCALE GENOMIC DNA]</scope>
    <source>
        <strain evidence="3">UBA11728</strain>
    </source>
</reference>
<name>A0A3D2X7V9_9FIRM</name>
<comment type="caution">
    <text evidence="3">The sequence shown here is derived from an EMBL/GenBank/DDBJ whole genome shotgun (WGS) entry which is preliminary data.</text>
</comment>
<dbReference type="PROSITE" id="PS51257">
    <property type="entry name" value="PROKAR_LIPOPROTEIN"/>
    <property type="match status" value="1"/>
</dbReference>
<evidence type="ECO:0000256" key="2">
    <source>
        <dbReference type="SAM" id="Phobius"/>
    </source>
</evidence>
<feature type="compositionally biased region" description="Polar residues" evidence="1">
    <location>
        <begin position="28"/>
        <end position="47"/>
    </location>
</feature>
<keyword evidence="2" id="KW-1133">Transmembrane helix</keyword>
<feature type="non-terminal residue" evidence="3">
    <location>
        <position position="111"/>
    </location>
</feature>
<dbReference type="Proteomes" id="UP000262969">
    <property type="component" value="Unassembled WGS sequence"/>
</dbReference>
<organism evidence="3 4">
    <name type="scientific">Lachnoclostridium phytofermentans</name>
    <dbReference type="NCBI Taxonomy" id="66219"/>
    <lineage>
        <taxon>Bacteria</taxon>
        <taxon>Bacillati</taxon>
        <taxon>Bacillota</taxon>
        <taxon>Clostridia</taxon>
        <taxon>Lachnospirales</taxon>
        <taxon>Lachnospiraceae</taxon>
    </lineage>
</organism>
<protein>
    <submittedName>
        <fullName evidence="3">Uncharacterized protein</fullName>
    </submittedName>
</protein>
<dbReference type="AlphaFoldDB" id="A0A3D2X7V9"/>
<sequence length="111" mass="12183">MKNSHTIYLEISIILVAILFFGCSNVSSNKSDSEGTTQNQEQNSVDNASKDTVKNTGESLSAANMSGNLLEEGLSFESTDYYEDYNEREVNYIQLNDSSIIFSGEGAFVSD</sequence>